<dbReference type="InterPro" id="IPR018561">
    <property type="entry name" value="AosR"/>
</dbReference>
<gene>
    <name evidence="1" type="ORF">KHB02_08890</name>
</gene>
<dbReference type="AlphaFoldDB" id="A0A942SXF2"/>
<reference evidence="1" key="1">
    <citation type="submission" date="2021-05" db="EMBL/GenBank/DDBJ databases">
        <title>Novel Bacillus species.</title>
        <authorList>
            <person name="Liu G."/>
        </authorList>
    </citation>
    <scope>NUCLEOTIDE SEQUENCE</scope>
    <source>
        <strain evidence="1">FJAT-50051</strain>
    </source>
</reference>
<dbReference type="Pfam" id="PF09438">
    <property type="entry name" value="DUF2017"/>
    <property type="match status" value="1"/>
</dbReference>
<protein>
    <submittedName>
        <fullName evidence="1">DUF2017 family protein</fullName>
    </submittedName>
</protein>
<evidence type="ECO:0000313" key="1">
    <source>
        <dbReference type="EMBL" id="MBS4181498.1"/>
    </source>
</evidence>
<sequence length="158" mass="17397">MIPFVRRPDGVHLGLSSGERALLTSLTEQLRQVLTGDLAADPVAGRMFPAAYPDDDEASAEFRRWTHDDLVAQKTSNVTTVHEWLTGTREGAFDAADEQAWLRCLTDLRLTIAERLGIVDAETEEASSDGGAGVGLRDVYDWLGYVQEHLVTTLTDPR</sequence>
<accession>A0A942SXF2</accession>
<proteinExistence type="predicted"/>
<name>A0A942SXF2_9BACI</name>
<organism evidence="1">
    <name type="scientific">Neobacillus citreus</name>
    <dbReference type="NCBI Taxonomy" id="2833578"/>
    <lineage>
        <taxon>Bacteria</taxon>
        <taxon>Bacillati</taxon>
        <taxon>Bacillota</taxon>
        <taxon>Bacilli</taxon>
        <taxon>Bacillales</taxon>
        <taxon>Bacillaceae</taxon>
        <taxon>Neobacillus</taxon>
    </lineage>
</organism>
<dbReference type="EMBL" id="JAGYPE010000002">
    <property type="protein sequence ID" value="MBS4181498.1"/>
    <property type="molecule type" value="Genomic_DNA"/>
</dbReference>
<comment type="caution">
    <text evidence="1">The sequence shown here is derived from an EMBL/GenBank/DDBJ whole genome shotgun (WGS) entry which is preliminary data.</text>
</comment>